<accession>A0A1H6SZ60</accession>
<dbReference type="InterPro" id="IPR000524">
    <property type="entry name" value="Tscrpt_reg_HTH_GntR"/>
</dbReference>
<evidence type="ECO:0000256" key="2">
    <source>
        <dbReference type="ARBA" id="ARBA00023125"/>
    </source>
</evidence>
<evidence type="ECO:0000256" key="1">
    <source>
        <dbReference type="ARBA" id="ARBA00023015"/>
    </source>
</evidence>
<dbReference type="SMART" id="SM00866">
    <property type="entry name" value="UTRA"/>
    <property type="match status" value="1"/>
</dbReference>
<feature type="domain" description="HTH gntR-type" evidence="4">
    <location>
        <begin position="36"/>
        <end position="104"/>
    </location>
</feature>
<dbReference type="InterPro" id="IPR028978">
    <property type="entry name" value="Chorismate_lyase_/UTRA_dom_sf"/>
</dbReference>
<dbReference type="PANTHER" id="PTHR44846">
    <property type="entry name" value="MANNOSYL-D-GLYCERATE TRANSPORT/METABOLISM SYSTEM REPRESSOR MNGR-RELATED"/>
    <property type="match status" value="1"/>
</dbReference>
<dbReference type="Gene3D" id="3.40.1410.10">
    <property type="entry name" value="Chorismate lyase-like"/>
    <property type="match status" value="1"/>
</dbReference>
<organism evidence="5 6">
    <name type="scientific">Frateuria terrea</name>
    <dbReference type="NCBI Taxonomy" id="529704"/>
    <lineage>
        <taxon>Bacteria</taxon>
        <taxon>Pseudomonadati</taxon>
        <taxon>Pseudomonadota</taxon>
        <taxon>Gammaproteobacteria</taxon>
        <taxon>Lysobacterales</taxon>
        <taxon>Rhodanobacteraceae</taxon>
        <taxon>Frateuria</taxon>
    </lineage>
</organism>
<dbReference type="PROSITE" id="PS50949">
    <property type="entry name" value="HTH_GNTR"/>
    <property type="match status" value="1"/>
</dbReference>
<keyword evidence="3" id="KW-0804">Transcription</keyword>
<dbReference type="PANTHER" id="PTHR44846:SF1">
    <property type="entry name" value="MANNOSYL-D-GLYCERATE TRANSPORT_METABOLISM SYSTEM REPRESSOR MNGR-RELATED"/>
    <property type="match status" value="1"/>
</dbReference>
<keyword evidence="1" id="KW-0805">Transcription regulation</keyword>
<evidence type="ECO:0000256" key="3">
    <source>
        <dbReference type="ARBA" id="ARBA00023163"/>
    </source>
</evidence>
<dbReference type="GO" id="GO:0003700">
    <property type="term" value="F:DNA-binding transcription factor activity"/>
    <property type="evidence" value="ECO:0007669"/>
    <property type="project" value="InterPro"/>
</dbReference>
<dbReference type="InterPro" id="IPR036388">
    <property type="entry name" value="WH-like_DNA-bd_sf"/>
</dbReference>
<dbReference type="Pfam" id="PF07702">
    <property type="entry name" value="UTRA"/>
    <property type="match status" value="1"/>
</dbReference>
<dbReference type="SUPFAM" id="SSF46785">
    <property type="entry name" value="Winged helix' DNA-binding domain"/>
    <property type="match status" value="1"/>
</dbReference>
<dbReference type="PRINTS" id="PR00035">
    <property type="entry name" value="HTHGNTR"/>
</dbReference>
<dbReference type="SUPFAM" id="SSF64288">
    <property type="entry name" value="Chorismate lyase-like"/>
    <property type="match status" value="1"/>
</dbReference>
<dbReference type="InterPro" id="IPR036390">
    <property type="entry name" value="WH_DNA-bd_sf"/>
</dbReference>
<proteinExistence type="predicted"/>
<dbReference type="Pfam" id="PF00392">
    <property type="entry name" value="GntR"/>
    <property type="match status" value="1"/>
</dbReference>
<dbReference type="InterPro" id="IPR050679">
    <property type="entry name" value="Bact_HTH_transcr_reg"/>
</dbReference>
<evidence type="ECO:0000313" key="5">
    <source>
        <dbReference type="EMBL" id="SEI69320.1"/>
    </source>
</evidence>
<dbReference type="CDD" id="cd07377">
    <property type="entry name" value="WHTH_GntR"/>
    <property type="match status" value="1"/>
</dbReference>
<keyword evidence="2" id="KW-0238">DNA-binding</keyword>
<sequence>MAACRKWFVIGIVFGMETALAAEYRRLCESPQTRQPLAYLRLRRAIRTVVEHRDIEPGQALPSERDLSQALGLSRVTVRKAIAGLVEEGLLTQRHGAGTFVAERIVKPMSRLTSFTEDLRARGLNPRSEFFERGIGEVTPEEAMAMNLSPGAAVVRLHRVRYAGDEPLAIERSVVPASVLPDPMLVRDSLYEALERRNCRPRRALQRLRAVSLGAQHARLLHVATGSAGLSIERRSFLDDGRVVEFTSSWYRGDIYDFVAELHTD</sequence>
<dbReference type="GO" id="GO:0045892">
    <property type="term" value="P:negative regulation of DNA-templated transcription"/>
    <property type="evidence" value="ECO:0007669"/>
    <property type="project" value="TreeGrafter"/>
</dbReference>
<gene>
    <name evidence="5" type="ORF">SAMN04487997_1482</name>
</gene>
<dbReference type="STRING" id="529704.SAMN02927913_1397"/>
<dbReference type="AlphaFoldDB" id="A0A1H6SZ60"/>
<reference evidence="5 6" key="1">
    <citation type="submission" date="2016-10" db="EMBL/GenBank/DDBJ databases">
        <authorList>
            <person name="de Groot N.N."/>
        </authorList>
    </citation>
    <scope>NUCLEOTIDE SEQUENCE [LARGE SCALE GENOMIC DNA]</scope>
    <source>
        <strain evidence="5 6">DSM 26515</strain>
    </source>
</reference>
<evidence type="ECO:0000313" key="6">
    <source>
        <dbReference type="Proteomes" id="UP000199420"/>
    </source>
</evidence>
<dbReference type="Gene3D" id="1.10.10.10">
    <property type="entry name" value="Winged helix-like DNA-binding domain superfamily/Winged helix DNA-binding domain"/>
    <property type="match status" value="1"/>
</dbReference>
<dbReference type="InterPro" id="IPR011663">
    <property type="entry name" value="UTRA"/>
</dbReference>
<name>A0A1H6SZ60_9GAMM</name>
<keyword evidence="6" id="KW-1185">Reference proteome</keyword>
<evidence type="ECO:0000259" key="4">
    <source>
        <dbReference type="PROSITE" id="PS50949"/>
    </source>
</evidence>
<dbReference type="EMBL" id="FNYC01000002">
    <property type="protein sequence ID" value="SEI69320.1"/>
    <property type="molecule type" value="Genomic_DNA"/>
</dbReference>
<protein>
    <submittedName>
        <fullName evidence="5">GntR family transcriptional regulator</fullName>
    </submittedName>
</protein>
<dbReference type="Proteomes" id="UP000199420">
    <property type="component" value="Unassembled WGS sequence"/>
</dbReference>
<dbReference type="GO" id="GO:0003677">
    <property type="term" value="F:DNA binding"/>
    <property type="evidence" value="ECO:0007669"/>
    <property type="project" value="UniProtKB-KW"/>
</dbReference>
<dbReference type="SMART" id="SM00345">
    <property type="entry name" value="HTH_GNTR"/>
    <property type="match status" value="1"/>
</dbReference>